<evidence type="ECO:0000313" key="3">
    <source>
        <dbReference type="Proteomes" id="UP000290288"/>
    </source>
</evidence>
<dbReference type="STRING" id="2316362.A0A4Q2DCE2"/>
<dbReference type="OrthoDB" id="3187773at2759"/>
<dbReference type="Proteomes" id="UP000290288">
    <property type="component" value="Unassembled WGS sequence"/>
</dbReference>
<protein>
    <submittedName>
        <fullName evidence="2">Uncharacterized protein</fullName>
    </submittedName>
</protein>
<evidence type="ECO:0000256" key="1">
    <source>
        <dbReference type="SAM" id="MobiDB-lite"/>
    </source>
</evidence>
<gene>
    <name evidence="2" type="ORF">EST38_g9754</name>
</gene>
<accession>A0A4Q2DCE2</accession>
<comment type="caution">
    <text evidence="2">The sequence shown here is derived from an EMBL/GenBank/DDBJ whole genome shotgun (WGS) entry which is preliminary data.</text>
</comment>
<name>A0A4Q2DCE2_9AGAR</name>
<dbReference type="AlphaFoldDB" id="A0A4Q2DCE2"/>
<organism evidence="2 3">
    <name type="scientific">Candolleomyces aberdarensis</name>
    <dbReference type="NCBI Taxonomy" id="2316362"/>
    <lineage>
        <taxon>Eukaryota</taxon>
        <taxon>Fungi</taxon>
        <taxon>Dikarya</taxon>
        <taxon>Basidiomycota</taxon>
        <taxon>Agaricomycotina</taxon>
        <taxon>Agaricomycetes</taxon>
        <taxon>Agaricomycetidae</taxon>
        <taxon>Agaricales</taxon>
        <taxon>Agaricineae</taxon>
        <taxon>Psathyrellaceae</taxon>
        <taxon>Candolleomyces</taxon>
    </lineage>
</organism>
<proteinExistence type="predicted"/>
<dbReference type="InterPro" id="IPR041078">
    <property type="entry name" value="Plavaka"/>
</dbReference>
<dbReference type="Pfam" id="PF18759">
    <property type="entry name" value="Plavaka"/>
    <property type="match status" value="1"/>
</dbReference>
<feature type="region of interest" description="Disordered" evidence="1">
    <location>
        <begin position="1"/>
        <end position="20"/>
    </location>
</feature>
<evidence type="ECO:0000313" key="2">
    <source>
        <dbReference type="EMBL" id="RXW16095.1"/>
    </source>
</evidence>
<dbReference type="EMBL" id="SDEE01000475">
    <property type="protein sequence ID" value="RXW16095.1"/>
    <property type="molecule type" value="Genomic_DNA"/>
</dbReference>
<sequence length="516" mass="58188">MTGTPVDKMGLPLPPHTKPPAWNELDPENPWDPFEDRLAFDFAHYHYVELQSPASKINKGLDLWLASKIQALRSEKCDNVPWASADELYETVDKIQQGNAPFRTFHYQYHADGPLPENSPAWMTQPFELCVRDSRHVLHHQLATPDFANSFAPVPYRQFQADGDRVWSDLFSADWAYREAVIKGTFKDHLVEWVMEYLHHEHGEARALAIIADIDCRISAVPAYPGLRRFEEGRDFAQWTGDDSKALMKMLVTITRLDKIAAMRQMLNERGLLQGTTAMAMALLYQEATTSELVADLSSPPTDADGYSDDVGPVPGPRLASSIVLCTTAERQYPKRLHDLATHLREPQFTHVFLKYLFAARNPTVLVPPDIANHLRFFGKIHVHHSAVARFYAPSDACGAGGMQRQVIRCNPKWRDHPRRDIVFIAESDEPGMRGLGVAQLLLLFSFVDLNDGKTHKCALVNWFTLVSDEPDEATGMWVVEREEVDGVRPLQVVSLDAVVRGAHLLPVFGNGRLPE</sequence>
<reference evidence="2 3" key="1">
    <citation type="submission" date="2019-01" db="EMBL/GenBank/DDBJ databases">
        <title>Draft genome sequence of Psathyrella aberdarensis IHI B618.</title>
        <authorList>
            <person name="Buettner E."/>
            <person name="Kellner H."/>
        </authorList>
    </citation>
    <scope>NUCLEOTIDE SEQUENCE [LARGE SCALE GENOMIC DNA]</scope>
    <source>
        <strain evidence="2 3">IHI B618</strain>
    </source>
</reference>
<keyword evidence="3" id="KW-1185">Reference proteome</keyword>